<dbReference type="FunFam" id="2.40.110.10:FF:000003">
    <property type="entry name" value="Acyl-coenzyme A oxidase"/>
    <property type="match status" value="1"/>
</dbReference>
<dbReference type="PANTHER" id="PTHR10909:SF250">
    <property type="entry name" value="PEROXISOMAL ACYL-COENZYME A OXIDASE 1"/>
    <property type="match status" value="1"/>
</dbReference>
<dbReference type="InterPro" id="IPR029320">
    <property type="entry name" value="Acyl-CoA_ox_N"/>
</dbReference>
<evidence type="ECO:0000256" key="2">
    <source>
        <dbReference type="ARBA" id="ARBA00004275"/>
    </source>
</evidence>
<evidence type="ECO:0000256" key="11">
    <source>
        <dbReference type="PIRNR" id="PIRNR000168"/>
    </source>
</evidence>
<dbReference type="GO" id="GO:0003997">
    <property type="term" value="F:acyl-CoA oxidase activity"/>
    <property type="evidence" value="ECO:0007669"/>
    <property type="project" value="InterPro"/>
</dbReference>
<evidence type="ECO:0000256" key="9">
    <source>
        <dbReference type="ARBA" id="ARBA00023098"/>
    </source>
</evidence>
<dbReference type="EMBL" id="GAKP01013827">
    <property type="protein sequence ID" value="JAC45125.1"/>
    <property type="molecule type" value="Transcribed_RNA"/>
</dbReference>
<keyword evidence="6 11" id="KW-0274">FAD</keyword>
<dbReference type="GO" id="GO:0005777">
    <property type="term" value="C:peroxisome"/>
    <property type="evidence" value="ECO:0007669"/>
    <property type="project" value="UniProtKB-SubCell"/>
</dbReference>
<dbReference type="FunFam" id="1.20.140.10:FF:000013">
    <property type="entry name" value="Acyl-coenzyme A oxidase"/>
    <property type="match status" value="1"/>
</dbReference>
<evidence type="ECO:0000259" key="16">
    <source>
        <dbReference type="Pfam" id="PF22924"/>
    </source>
</evidence>
<dbReference type="GO" id="GO:0071949">
    <property type="term" value="F:FAD binding"/>
    <property type="evidence" value="ECO:0007669"/>
    <property type="project" value="InterPro"/>
</dbReference>
<evidence type="ECO:0000256" key="7">
    <source>
        <dbReference type="ARBA" id="ARBA00022832"/>
    </source>
</evidence>
<dbReference type="Gene3D" id="1.20.140.10">
    <property type="entry name" value="Butyryl-CoA Dehydrogenase, subunit A, domain 3"/>
    <property type="match status" value="2"/>
</dbReference>
<comment type="subcellular location">
    <subcellularLocation>
        <location evidence="2">Peroxisome</location>
    </subcellularLocation>
</comment>
<protein>
    <recommendedName>
        <fullName evidence="11">Acyl-coenzyme A oxidase</fullName>
    </recommendedName>
</protein>
<evidence type="ECO:0000256" key="4">
    <source>
        <dbReference type="ARBA" id="ARBA00006288"/>
    </source>
</evidence>
<dbReference type="InterPro" id="IPR037069">
    <property type="entry name" value="AcylCoA_DH/ox_N_sf"/>
</dbReference>
<evidence type="ECO:0000256" key="10">
    <source>
        <dbReference type="ARBA" id="ARBA00023140"/>
    </source>
</evidence>
<feature type="binding site" evidence="13">
    <location>
        <position position="163"/>
    </location>
    <ligand>
        <name>FAD</name>
        <dbReference type="ChEBI" id="CHEBI:57692"/>
    </ligand>
</feature>
<feature type="binding site" evidence="13">
    <location>
        <position position="202"/>
    </location>
    <ligand>
        <name>FAD</name>
        <dbReference type="ChEBI" id="CHEBI:57692"/>
    </ligand>
</feature>
<evidence type="ECO:0000313" key="17">
    <source>
        <dbReference type="EMBL" id="JAC45125.1"/>
    </source>
</evidence>
<dbReference type="InterPro" id="IPR055060">
    <property type="entry name" value="ACOX_C_alpha1"/>
</dbReference>
<dbReference type="Pfam" id="PF22924">
    <property type="entry name" value="ACOX_C_alpha1"/>
    <property type="match status" value="1"/>
</dbReference>
<dbReference type="SUPFAM" id="SSF47203">
    <property type="entry name" value="Acyl-CoA dehydrogenase C-terminal domain-like"/>
    <property type="match status" value="2"/>
</dbReference>
<keyword evidence="10" id="KW-0576">Peroxisome</keyword>
<sequence length="681" mass="76109">MRKMPAKQNLVRVSEVVNPDLQKERDGASFRVDEFARWWHGGAEKLRFKRELEQELFNDMTEHSTLLHYKSYEEICELALKQSFTLARKLRAIQQRINPGGNDIWPKLFSSTLVWGATPAGNPFLVQFAMVVDAIKMQGNKEQWERFGKRVENFEITTTYAQTELGHGTFLRGLETRADYDRTTQEFVLNTPTLSAYKWWPGGLGHCCNYCLLVAQLYIDNEPKGVQMFFVQVRDEETHMPLPGIDIGEIGHKMGFHGANNGFLGFKNVRIPRTNMMMRNAKVQPDGTFVKSPASVLTYFTMVMMRCMIASDNALVLAIAATIATRYSAVRRQSPINPNEPEPQIIDHVTQQMKLFPEIATAVAHQLATKSLWSIYHETYGDIERGNYTRLPELHNLACSLKALCTADANAGAERLRLACGGHGYLSSANLHMFVASAAAACTYEGENTVLLLQVGRFLMKSWRAAREAEPLAPTASYLAAPAQGKGFGKWTGDLANIVSAIQYAAANQVRLAFENMAQRLKQGQTREEAANNTGLELTQAAELHGRSFIAATFLAHVTGPAAAERSAAFNRVLQNLLELYLVHTAQRHLSAIMQCISLSDSDLRTLQTRLETALKKLRPDAVAIVDGFDYHDRLLSSTLGSYAGNVYESLFELAKQSPLNQQPVPKSFHTILKPFLKSNL</sequence>
<comment type="cofactor">
    <cofactor evidence="1">
        <name>FAD</name>
        <dbReference type="ChEBI" id="CHEBI:57692"/>
    </cofactor>
</comment>
<evidence type="ECO:0000259" key="14">
    <source>
        <dbReference type="Pfam" id="PF01756"/>
    </source>
</evidence>
<comment type="similarity">
    <text evidence="4 11">Belongs to the acyl-CoA oxidase family.</text>
</comment>
<evidence type="ECO:0000256" key="3">
    <source>
        <dbReference type="ARBA" id="ARBA00004846"/>
    </source>
</evidence>
<feature type="active site" description="Proton acceptor" evidence="12">
    <location>
        <position position="445"/>
    </location>
</feature>
<evidence type="ECO:0000259" key="15">
    <source>
        <dbReference type="Pfam" id="PF14749"/>
    </source>
</evidence>
<accession>A0A034VTH8</accession>
<feature type="domain" description="Acyl-CoA oxidase C-alpha1" evidence="16">
    <location>
        <begin position="299"/>
        <end position="460"/>
    </location>
</feature>
<dbReference type="InterPro" id="IPR012258">
    <property type="entry name" value="Acyl-CoA_oxidase"/>
</dbReference>
<evidence type="ECO:0000256" key="5">
    <source>
        <dbReference type="ARBA" id="ARBA00022630"/>
    </source>
</evidence>
<dbReference type="AlphaFoldDB" id="A0A034VTH8"/>
<evidence type="ECO:0000256" key="6">
    <source>
        <dbReference type="ARBA" id="ARBA00022827"/>
    </source>
</evidence>
<dbReference type="GO" id="GO:0033540">
    <property type="term" value="P:fatty acid beta-oxidation using acyl-CoA oxidase"/>
    <property type="evidence" value="ECO:0007669"/>
    <property type="project" value="TreeGrafter"/>
</dbReference>
<dbReference type="GO" id="GO:0055088">
    <property type="term" value="P:lipid homeostasis"/>
    <property type="evidence" value="ECO:0007669"/>
    <property type="project" value="TreeGrafter"/>
</dbReference>
<proteinExistence type="inferred from homology"/>
<dbReference type="Pfam" id="PF14749">
    <property type="entry name" value="Acyl-CoA_ox_N"/>
    <property type="match status" value="1"/>
</dbReference>
<keyword evidence="9" id="KW-0443">Lipid metabolism</keyword>
<keyword evidence="8" id="KW-0560">Oxidoreductase</keyword>
<dbReference type="Pfam" id="PF01756">
    <property type="entry name" value="ACOX"/>
    <property type="match status" value="1"/>
</dbReference>
<evidence type="ECO:0000256" key="13">
    <source>
        <dbReference type="PIRSR" id="PIRSR000168-2"/>
    </source>
</evidence>
<dbReference type="SUPFAM" id="SSF56645">
    <property type="entry name" value="Acyl-CoA dehydrogenase NM domain-like"/>
    <property type="match status" value="1"/>
</dbReference>
<dbReference type="PANTHER" id="PTHR10909">
    <property type="entry name" value="ELECTRON TRANSPORT OXIDOREDUCTASE"/>
    <property type="match status" value="1"/>
</dbReference>
<gene>
    <name evidence="17" type="primary">ACOX1</name>
</gene>
<organism evidence="17">
    <name type="scientific">Bactrocera dorsalis</name>
    <name type="common">Oriental fruit fly</name>
    <name type="synonym">Dacus dorsalis</name>
    <dbReference type="NCBI Taxonomy" id="27457"/>
    <lineage>
        <taxon>Eukaryota</taxon>
        <taxon>Metazoa</taxon>
        <taxon>Ecdysozoa</taxon>
        <taxon>Arthropoda</taxon>
        <taxon>Hexapoda</taxon>
        <taxon>Insecta</taxon>
        <taxon>Pterygota</taxon>
        <taxon>Neoptera</taxon>
        <taxon>Endopterygota</taxon>
        <taxon>Diptera</taxon>
        <taxon>Brachycera</taxon>
        <taxon>Muscomorpha</taxon>
        <taxon>Tephritoidea</taxon>
        <taxon>Tephritidae</taxon>
        <taxon>Bactrocera</taxon>
        <taxon>Bactrocera</taxon>
    </lineage>
</organism>
<feature type="domain" description="Acyl-CoA oxidase C-terminal" evidence="14">
    <location>
        <begin position="494"/>
        <end position="678"/>
    </location>
</feature>
<evidence type="ECO:0000256" key="8">
    <source>
        <dbReference type="ARBA" id="ARBA00023002"/>
    </source>
</evidence>
<dbReference type="FunFam" id="1.20.140.10:FF:000005">
    <property type="entry name" value="Acyl-coenzyme A oxidase"/>
    <property type="match status" value="1"/>
</dbReference>
<dbReference type="InterPro" id="IPR036250">
    <property type="entry name" value="AcylCo_DH-like_C"/>
</dbReference>
<keyword evidence="7" id="KW-0276">Fatty acid metabolism</keyword>
<dbReference type="InterPro" id="IPR002655">
    <property type="entry name" value="Acyl-CoA_oxidase_C"/>
</dbReference>
<reference evidence="17" key="1">
    <citation type="journal article" date="2014" name="BMC Genomics">
        <title>Characterizing the developmental transcriptome of the oriental fruit fly, Bactrocera dorsalis (Diptera: Tephritidae) through comparative genomic analysis with Drosophila melanogaster utilizing modENCODE datasets.</title>
        <authorList>
            <person name="Geib S.M."/>
            <person name="Calla B."/>
            <person name="Hall B."/>
            <person name="Hou S."/>
            <person name="Manoukis N.C."/>
        </authorList>
    </citation>
    <scope>NUCLEOTIDE SEQUENCE</scope>
    <source>
        <strain evidence="17">Punador</strain>
    </source>
</reference>
<keyword evidence="5 11" id="KW-0285">Flavoprotein</keyword>
<evidence type="ECO:0000256" key="12">
    <source>
        <dbReference type="PIRSR" id="PIRSR000168-1"/>
    </source>
</evidence>
<dbReference type="OrthoDB" id="538336at2759"/>
<dbReference type="PIRSF" id="PIRSF000168">
    <property type="entry name" value="Acyl-CoA_oxidase"/>
    <property type="match status" value="1"/>
</dbReference>
<dbReference type="Gene3D" id="2.40.110.10">
    <property type="entry name" value="Butyryl-CoA Dehydrogenase, subunit A, domain 2"/>
    <property type="match status" value="1"/>
</dbReference>
<name>A0A034VTH8_BACDO</name>
<dbReference type="GO" id="GO:0005504">
    <property type="term" value="F:fatty acid binding"/>
    <property type="evidence" value="ECO:0007669"/>
    <property type="project" value="TreeGrafter"/>
</dbReference>
<dbReference type="InterPro" id="IPR046373">
    <property type="entry name" value="Acyl-CoA_Oxase/DH_mid-dom_sf"/>
</dbReference>
<feature type="domain" description="Acyl-coenzyme A oxidase N-terminal" evidence="15">
    <location>
        <begin position="32"/>
        <end position="156"/>
    </location>
</feature>
<dbReference type="Gene3D" id="1.10.540.10">
    <property type="entry name" value="Acyl-CoA dehydrogenase/oxidase, N-terminal domain"/>
    <property type="match status" value="1"/>
</dbReference>
<dbReference type="InterPro" id="IPR009100">
    <property type="entry name" value="AcylCoA_DH/oxidase_NM_dom_sf"/>
</dbReference>
<comment type="pathway">
    <text evidence="3">Lipid metabolism; peroxisomal fatty acid beta-oxidation.</text>
</comment>
<evidence type="ECO:0000256" key="1">
    <source>
        <dbReference type="ARBA" id="ARBA00001974"/>
    </source>
</evidence>